<keyword evidence="1" id="KW-0539">Nucleus</keyword>
<dbReference type="InterPro" id="IPR006578">
    <property type="entry name" value="MADF-dom"/>
</dbReference>
<dbReference type="PANTHER" id="PTHR12243:SF60">
    <property type="entry name" value="SI:CH211-15D5.12-RELATED"/>
    <property type="match status" value="1"/>
</dbReference>
<comment type="caution">
    <text evidence="5">The sequence shown here is derived from an EMBL/GenBank/DDBJ whole genome shotgun (WGS) entry which is preliminary data.</text>
</comment>
<accession>A0A8S4RQH2</accession>
<dbReference type="AlphaFoldDB" id="A0A8S4RQH2"/>
<feature type="compositionally biased region" description="Polar residues" evidence="2">
    <location>
        <begin position="100"/>
        <end position="112"/>
    </location>
</feature>
<evidence type="ECO:0000259" key="3">
    <source>
        <dbReference type="PROSITE" id="PS51029"/>
    </source>
</evidence>
<keyword evidence="6" id="KW-1185">Reference proteome</keyword>
<evidence type="ECO:0000259" key="4">
    <source>
        <dbReference type="PROSITE" id="PS51031"/>
    </source>
</evidence>
<sequence length="230" mass="26348">MANDQTFNLNLVKEIEKHPCLYNYTMVGYSFKDVSDKAWNDVSEAVQLSVNECRERWKNLRAVYVRHKKYAKNGMGTRKPYYLEEAMEFTLPYIKTLNPTSAYTSSTASNDTIYDDQDEDTKPLCQIQSPETNLREATPPPQGPLNNQSSKKRPNEENNDFPENLTSKISKITDSLNPQKDANTLFLLSLLPDLNEMSSQQIRTFKKKVLDLIDNILVPSNTVKVEPITD</sequence>
<dbReference type="Pfam" id="PF10545">
    <property type="entry name" value="MADF_DNA_bdg"/>
    <property type="match status" value="1"/>
</dbReference>
<evidence type="ECO:0000256" key="1">
    <source>
        <dbReference type="PROSITE-ProRule" id="PRU00371"/>
    </source>
</evidence>
<dbReference type="PANTHER" id="PTHR12243">
    <property type="entry name" value="MADF DOMAIN TRANSCRIPTION FACTOR"/>
    <property type="match status" value="1"/>
</dbReference>
<feature type="region of interest" description="Disordered" evidence="2">
    <location>
        <begin position="130"/>
        <end position="163"/>
    </location>
</feature>
<feature type="domain" description="MADF" evidence="3">
    <location>
        <begin position="10"/>
        <end position="95"/>
    </location>
</feature>
<dbReference type="SMART" id="SM00595">
    <property type="entry name" value="MADF"/>
    <property type="match status" value="1"/>
</dbReference>
<dbReference type="GO" id="GO:0006357">
    <property type="term" value="P:regulation of transcription by RNA polymerase II"/>
    <property type="evidence" value="ECO:0007669"/>
    <property type="project" value="TreeGrafter"/>
</dbReference>
<gene>
    <name evidence="5" type="primary">jg4558</name>
    <name evidence="5" type="ORF">PAEG_LOCUS16509</name>
</gene>
<dbReference type="GO" id="GO:0005634">
    <property type="term" value="C:nucleus"/>
    <property type="evidence" value="ECO:0007669"/>
    <property type="project" value="UniProtKB-SubCell"/>
</dbReference>
<dbReference type="EMBL" id="CAKXAJ010025464">
    <property type="protein sequence ID" value="CAH2239872.1"/>
    <property type="molecule type" value="Genomic_DNA"/>
</dbReference>
<evidence type="ECO:0000256" key="2">
    <source>
        <dbReference type="SAM" id="MobiDB-lite"/>
    </source>
</evidence>
<feature type="domain" description="BESS" evidence="4">
    <location>
        <begin position="180"/>
        <end position="219"/>
    </location>
</feature>
<dbReference type="InterPro" id="IPR039353">
    <property type="entry name" value="TF_Adf1"/>
</dbReference>
<dbReference type="PROSITE" id="PS51029">
    <property type="entry name" value="MADF"/>
    <property type="match status" value="1"/>
</dbReference>
<evidence type="ECO:0000313" key="6">
    <source>
        <dbReference type="Proteomes" id="UP000838756"/>
    </source>
</evidence>
<dbReference type="Proteomes" id="UP000838756">
    <property type="component" value="Unassembled WGS sequence"/>
</dbReference>
<dbReference type="GO" id="GO:0003677">
    <property type="term" value="F:DNA binding"/>
    <property type="evidence" value="ECO:0007669"/>
    <property type="project" value="InterPro"/>
</dbReference>
<feature type="region of interest" description="Disordered" evidence="2">
    <location>
        <begin position="100"/>
        <end position="119"/>
    </location>
</feature>
<name>A0A8S4RQH2_9NEOP</name>
<reference evidence="5" key="1">
    <citation type="submission" date="2022-03" db="EMBL/GenBank/DDBJ databases">
        <authorList>
            <person name="Lindestad O."/>
        </authorList>
    </citation>
    <scope>NUCLEOTIDE SEQUENCE</scope>
</reference>
<evidence type="ECO:0000313" key="5">
    <source>
        <dbReference type="EMBL" id="CAH2239872.1"/>
    </source>
</evidence>
<comment type="subcellular location">
    <subcellularLocation>
        <location evidence="1">Nucleus</location>
    </subcellularLocation>
</comment>
<dbReference type="Pfam" id="PF02944">
    <property type="entry name" value="BESS"/>
    <property type="match status" value="1"/>
</dbReference>
<dbReference type="OrthoDB" id="6147983at2759"/>
<organism evidence="5 6">
    <name type="scientific">Pararge aegeria aegeria</name>
    <dbReference type="NCBI Taxonomy" id="348720"/>
    <lineage>
        <taxon>Eukaryota</taxon>
        <taxon>Metazoa</taxon>
        <taxon>Ecdysozoa</taxon>
        <taxon>Arthropoda</taxon>
        <taxon>Hexapoda</taxon>
        <taxon>Insecta</taxon>
        <taxon>Pterygota</taxon>
        <taxon>Neoptera</taxon>
        <taxon>Endopterygota</taxon>
        <taxon>Lepidoptera</taxon>
        <taxon>Glossata</taxon>
        <taxon>Ditrysia</taxon>
        <taxon>Papilionoidea</taxon>
        <taxon>Nymphalidae</taxon>
        <taxon>Satyrinae</taxon>
        <taxon>Satyrini</taxon>
        <taxon>Parargina</taxon>
        <taxon>Pararge</taxon>
    </lineage>
</organism>
<protein>
    <submittedName>
        <fullName evidence="5">Jg4558 protein</fullName>
    </submittedName>
</protein>
<dbReference type="PROSITE" id="PS51031">
    <property type="entry name" value="BESS"/>
    <property type="match status" value="1"/>
</dbReference>
<dbReference type="GO" id="GO:0005667">
    <property type="term" value="C:transcription regulator complex"/>
    <property type="evidence" value="ECO:0007669"/>
    <property type="project" value="TreeGrafter"/>
</dbReference>
<dbReference type="InterPro" id="IPR004210">
    <property type="entry name" value="BESS_motif"/>
</dbReference>
<proteinExistence type="predicted"/>